<reference evidence="2 3" key="1">
    <citation type="journal article" date="2015" name="Genome Biol. Evol.">
        <title>The genome of winter moth (Operophtera brumata) provides a genomic perspective on sexual dimorphism and phenology.</title>
        <authorList>
            <person name="Derks M.F."/>
            <person name="Smit S."/>
            <person name="Salis L."/>
            <person name="Schijlen E."/>
            <person name="Bossers A."/>
            <person name="Mateman C."/>
            <person name="Pijl A.S."/>
            <person name="de Ridder D."/>
            <person name="Groenen M.A."/>
            <person name="Visser M.E."/>
            <person name="Megens H.J."/>
        </authorList>
    </citation>
    <scope>NUCLEOTIDE SEQUENCE [LARGE SCALE GENOMIC DNA]</scope>
    <source>
        <strain evidence="2">WM2013NL</strain>
        <tissue evidence="2">Head and thorax</tissue>
    </source>
</reference>
<feature type="region of interest" description="Disordered" evidence="1">
    <location>
        <begin position="20"/>
        <end position="75"/>
    </location>
</feature>
<comment type="caution">
    <text evidence="2">The sequence shown here is derived from an EMBL/GenBank/DDBJ whole genome shotgun (WGS) entry which is preliminary data.</text>
</comment>
<feature type="compositionally biased region" description="Low complexity" evidence="1">
    <location>
        <begin position="39"/>
        <end position="50"/>
    </location>
</feature>
<organism evidence="2 3">
    <name type="scientific">Operophtera brumata</name>
    <name type="common">Winter moth</name>
    <name type="synonym">Phalaena brumata</name>
    <dbReference type="NCBI Taxonomy" id="104452"/>
    <lineage>
        <taxon>Eukaryota</taxon>
        <taxon>Metazoa</taxon>
        <taxon>Ecdysozoa</taxon>
        <taxon>Arthropoda</taxon>
        <taxon>Hexapoda</taxon>
        <taxon>Insecta</taxon>
        <taxon>Pterygota</taxon>
        <taxon>Neoptera</taxon>
        <taxon>Endopterygota</taxon>
        <taxon>Lepidoptera</taxon>
        <taxon>Glossata</taxon>
        <taxon>Ditrysia</taxon>
        <taxon>Geometroidea</taxon>
        <taxon>Geometridae</taxon>
        <taxon>Larentiinae</taxon>
        <taxon>Operophtera</taxon>
    </lineage>
</organism>
<evidence type="ECO:0000313" key="2">
    <source>
        <dbReference type="EMBL" id="KOB65265.1"/>
    </source>
</evidence>
<feature type="compositionally biased region" description="Polar residues" evidence="1">
    <location>
        <begin position="51"/>
        <end position="69"/>
    </location>
</feature>
<protein>
    <submittedName>
        <fullName evidence="2">Uncharacterized protein</fullName>
    </submittedName>
</protein>
<gene>
    <name evidence="2" type="ORF">OBRU01_22989</name>
</gene>
<feature type="compositionally biased region" description="Polar residues" evidence="1">
    <location>
        <begin position="103"/>
        <end position="127"/>
    </location>
</feature>
<feature type="region of interest" description="Disordered" evidence="1">
    <location>
        <begin position="349"/>
        <end position="389"/>
    </location>
</feature>
<feature type="compositionally biased region" description="Low complexity" evidence="1">
    <location>
        <begin position="327"/>
        <end position="338"/>
    </location>
</feature>
<feature type="region of interest" description="Disordered" evidence="1">
    <location>
        <begin position="323"/>
        <end position="342"/>
    </location>
</feature>
<dbReference type="PANTHER" id="PTHR34239:SF2">
    <property type="entry name" value="TRANSPOSABLE ELEMENT P TRANSPOSASE_THAP9 CONSERVED DOMAIN-CONTAINING PROTEIN"/>
    <property type="match status" value="1"/>
</dbReference>
<name>A0A0L7KQ94_OPEBR</name>
<dbReference type="PANTHER" id="PTHR34239">
    <property type="entry name" value="APPLE DOMAIN-CONTAINING PROTEIN"/>
    <property type="match status" value="1"/>
</dbReference>
<feature type="region of interest" description="Disordered" evidence="1">
    <location>
        <begin position="87"/>
        <end position="135"/>
    </location>
</feature>
<dbReference type="EMBL" id="JTDY01007368">
    <property type="protein sequence ID" value="KOB65265.1"/>
    <property type="molecule type" value="Genomic_DNA"/>
</dbReference>
<proteinExistence type="predicted"/>
<sequence length="389" mass="43309">MPKRKRSINDEFEHLKKKMKKLEQEVDKSRRGRRKIRIIDPSSSSSSPSSREASPTPQNTQGGDNQNAPVTERRSSDINQDWLTQTHDEGSPEAEAGLPSTAAGPSTTLAEISQEASTSGLPQNSTGSSPSDDTLDSLLLEILGNDPSAIIEHGPDIHKDLASRFQHIAANGLETSQRKELFAKYLIPSNCTRIAAPVLNAEIKAALPENMVKRDKGLEMKQKQLATAISCLASVMTELFTCRQVNQGLLQKLMDTNRMLCDMQHTDSMTRRNFAMFSVKREMKEHLTNTKIDKSLFGDNLSEALRTAKAVSKSGTDLKFHQRNFKKPATPTKFKPQPGKNLNWKALAPARRLQGPPPATRNREPAFRRNQHATSSRRSSPPPKTTRRR</sequence>
<feature type="compositionally biased region" description="Pro residues" evidence="1">
    <location>
        <begin position="380"/>
        <end position="389"/>
    </location>
</feature>
<keyword evidence="3" id="KW-1185">Reference proteome</keyword>
<dbReference type="AlphaFoldDB" id="A0A0L7KQ94"/>
<dbReference type="Proteomes" id="UP000037510">
    <property type="component" value="Unassembled WGS sequence"/>
</dbReference>
<accession>A0A0L7KQ94</accession>
<evidence type="ECO:0000256" key="1">
    <source>
        <dbReference type="SAM" id="MobiDB-lite"/>
    </source>
</evidence>
<evidence type="ECO:0000313" key="3">
    <source>
        <dbReference type="Proteomes" id="UP000037510"/>
    </source>
</evidence>